<protein>
    <recommendedName>
        <fullName evidence="5">Histidinol dehydrogenase</fullName>
        <shortName evidence="5">HDH</shortName>
        <ecNumber evidence="5">1.1.1.23</ecNumber>
    </recommendedName>
</protein>
<dbReference type="KEGG" id="nja:NSJP_2005"/>
<feature type="binding site" evidence="5 9">
    <location>
        <position position="418"/>
    </location>
    <ligand>
        <name>Zn(2+)</name>
        <dbReference type="ChEBI" id="CHEBI:29105"/>
    </ligand>
</feature>
<dbReference type="RefSeq" id="WP_080886595.1">
    <property type="nucleotide sequence ID" value="NZ_LT828648.1"/>
</dbReference>
<dbReference type="PIRSF" id="PIRSF000099">
    <property type="entry name" value="Histidinol_dh"/>
    <property type="match status" value="1"/>
</dbReference>
<comment type="cofactor">
    <cofactor evidence="5 9">
        <name>Zn(2+)</name>
        <dbReference type="ChEBI" id="CHEBI:29105"/>
    </cofactor>
    <text evidence="5 9">Binds 1 zinc ion per subunit.</text>
</comment>
<dbReference type="HAMAP" id="MF_01024">
    <property type="entry name" value="HisD"/>
    <property type="match status" value="1"/>
</dbReference>
<feature type="binding site" evidence="5 9">
    <location>
        <position position="359"/>
    </location>
    <ligand>
        <name>Zn(2+)</name>
        <dbReference type="ChEBI" id="CHEBI:29105"/>
    </ligand>
</feature>
<evidence type="ECO:0000256" key="3">
    <source>
        <dbReference type="ARBA" id="ARBA00022833"/>
    </source>
</evidence>
<dbReference type="PRINTS" id="PR00083">
    <property type="entry name" value="HOLDHDRGNASE"/>
</dbReference>
<dbReference type="AlphaFoldDB" id="A0A1W1I587"/>
<reference evidence="11 12" key="1">
    <citation type="submission" date="2017-03" db="EMBL/GenBank/DDBJ databases">
        <authorList>
            <person name="Afonso C.L."/>
            <person name="Miller P.J."/>
            <person name="Scott M.A."/>
            <person name="Spackman E."/>
            <person name="Goraichik I."/>
            <person name="Dimitrov K.M."/>
            <person name="Suarez D.L."/>
            <person name="Swayne D.E."/>
        </authorList>
    </citation>
    <scope>NUCLEOTIDE SEQUENCE [LARGE SCALE GENOMIC DNA]</scope>
    <source>
        <strain evidence="11">Genome sequencing of Nitrospira japonica strain NJ11</strain>
    </source>
</reference>
<evidence type="ECO:0000256" key="8">
    <source>
        <dbReference type="PIRSR" id="PIRSR000099-2"/>
    </source>
</evidence>
<accession>A0A1W1I587</accession>
<dbReference type="EC" id="1.1.1.23" evidence="5"/>
<feature type="binding site" evidence="5 8">
    <location>
        <position position="212"/>
    </location>
    <ligand>
        <name>NAD(+)</name>
        <dbReference type="ChEBI" id="CHEBI:57540"/>
    </ligand>
</feature>
<feature type="binding site" evidence="5 9">
    <location>
        <position position="257"/>
    </location>
    <ligand>
        <name>Zn(2+)</name>
        <dbReference type="ChEBI" id="CHEBI:29105"/>
    </ligand>
</feature>
<evidence type="ECO:0000313" key="11">
    <source>
        <dbReference type="EMBL" id="SLM48177.1"/>
    </source>
</evidence>
<dbReference type="EMBL" id="LT828648">
    <property type="protein sequence ID" value="SLM48177.1"/>
    <property type="molecule type" value="Genomic_DNA"/>
</dbReference>
<evidence type="ECO:0000256" key="5">
    <source>
        <dbReference type="HAMAP-Rule" id="MF_01024"/>
    </source>
</evidence>
<dbReference type="STRING" id="1325564.NSJP_2005"/>
<feature type="active site" description="Proton acceptor" evidence="5 7">
    <location>
        <position position="325"/>
    </location>
</feature>
<feature type="active site" description="Proton acceptor" evidence="5 7">
    <location>
        <position position="326"/>
    </location>
</feature>
<organism evidence="11 12">
    <name type="scientific">Nitrospira japonica</name>
    <dbReference type="NCBI Taxonomy" id="1325564"/>
    <lineage>
        <taxon>Bacteria</taxon>
        <taxon>Pseudomonadati</taxon>
        <taxon>Nitrospirota</taxon>
        <taxon>Nitrospiria</taxon>
        <taxon>Nitrospirales</taxon>
        <taxon>Nitrospiraceae</taxon>
        <taxon>Nitrospira</taxon>
    </lineage>
</organism>
<keyword evidence="3 5" id="KW-0862">Zinc</keyword>
<dbReference type="Proteomes" id="UP000192042">
    <property type="component" value="Chromosome I"/>
</dbReference>
<proteinExistence type="inferred from homology"/>
<dbReference type="PANTHER" id="PTHR21256">
    <property type="entry name" value="HISTIDINOL DEHYDROGENASE HDH"/>
    <property type="match status" value="1"/>
</dbReference>
<keyword evidence="5 8" id="KW-0520">NAD</keyword>
<keyword evidence="5" id="KW-0368">Histidine biosynthesis</keyword>
<dbReference type="NCBIfam" id="TIGR00069">
    <property type="entry name" value="hisD"/>
    <property type="match status" value="1"/>
</dbReference>
<evidence type="ECO:0000256" key="2">
    <source>
        <dbReference type="ARBA" id="ARBA00022723"/>
    </source>
</evidence>
<feature type="binding site" evidence="5 8">
    <location>
        <position position="128"/>
    </location>
    <ligand>
        <name>NAD(+)</name>
        <dbReference type="ChEBI" id="CHEBI:57540"/>
    </ligand>
</feature>
<dbReference type="InterPro" id="IPR016161">
    <property type="entry name" value="Ald_DH/histidinol_DH"/>
</dbReference>
<comment type="similarity">
    <text evidence="1 5 6 10">Belongs to the histidinol dehydrogenase family.</text>
</comment>
<feature type="binding site" evidence="5 8">
    <location>
        <position position="189"/>
    </location>
    <ligand>
        <name>NAD(+)</name>
        <dbReference type="ChEBI" id="CHEBI:57540"/>
    </ligand>
</feature>
<comment type="catalytic activity">
    <reaction evidence="5">
        <text>L-histidinol + 2 NAD(+) + H2O = L-histidine + 2 NADH + 3 H(+)</text>
        <dbReference type="Rhea" id="RHEA:20641"/>
        <dbReference type="ChEBI" id="CHEBI:15377"/>
        <dbReference type="ChEBI" id="CHEBI:15378"/>
        <dbReference type="ChEBI" id="CHEBI:57540"/>
        <dbReference type="ChEBI" id="CHEBI:57595"/>
        <dbReference type="ChEBI" id="CHEBI:57699"/>
        <dbReference type="ChEBI" id="CHEBI:57945"/>
        <dbReference type="EC" id="1.1.1.23"/>
    </reaction>
</comment>
<comment type="pathway">
    <text evidence="5">Amino-acid biosynthesis; L-histidine biosynthesis; L-histidine from 5-phospho-alpha-D-ribose 1-diphosphate: step 9/9.</text>
</comment>
<evidence type="ECO:0000313" key="12">
    <source>
        <dbReference type="Proteomes" id="UP000192042"/>
    </source>
</evidence>
<evidence type="ECO:0000256" key="9">
    <source>
        <dbReference type="PIRSR" id="PIRSR000099-4"/>
    </source>
</evidence>
<feature type="binding site" evidence="5 9">
    <location>
        <position position="260"/>
    </location>
    <ligand>
        <name>Zn(2+)</name>
        <dbReference type="ChEBI" id="CHEBI:29105"/>
    </ligand>
</feature>
<dbReference type="Gene3D" id="3.40.50.1980">
    <property type="entry name" value="Nitrogenase molybdenum iron protein domain"/>
    <property type="match status" value="2"/>
</dbReference>
<dbReference type="InterPro" id="IPR012131">
    <property type="entry name" value="Hstdl_DH"/>
</dbReference>
<keyword evidence="2 5" id="KW-0479">Metal-binding</keyword>
<keyword evidence="12" id="KW-1185">Reference proteome</keyword>
<dbReference type="FunFam" id="3.40.50.1980:FF:000026">
    <property type="entry name" value="Histidinol dehydrogenase"/>
    <property type="match status" value="1"/>
</dbReference>
<dbReference type="GO" id="GO:0008270">
    <property type="term" value="F:zinc ion binding"/>
    <property type="evidence" value="ECO:0007669"/>
    <property type="project" value="UniProtKB-UniRule"/>
</dbReference>
<dbReference type="UniPathway" id="UPA00031">
    <property type="reaction ID" value="UER00014"/>
</dbReference>
<gene>
    <name evidence="5 11" type="primary">hisD</name>
    <name evidence="11" type="ORF">NSJP_2005</name>
</gene>
<keyword evidence="4 5" id="KW-0560">Oxidoreductase</keyword>
<dbReference type="CDD" id="cd06572">
    <property type="entry name" value="Histidinol_dh"/>
    <property type="match status" value="1"/>
</dbReference>
<evidence type="ECO:0000256" key="6">
    <source>
        <dbReference type="PIRNR" id="PIRNR000099"/>
    </source>
</evidence>
<evidence type="ECO:0000256" key="4">
    <source>
        <dbReference type="ARBA" id="ARBA00023002"/>
    </source>
</evidence>
<sequence>MKIVASTDRAFVSALKKVVSRARMQGAAVERTVRTLLQAVERGGDAAVLRYTKQFDKVALKASELKVTSEEIKDAYHRIRKDEGDALRFAAQRIAAFHERQRTKTWMYQDGEATLGQVVTPIDAVGLYVPGGKAVYPSTVLMSAIPAKVAGVSRIVMCTPPQKDGINPYLLVAADIAGVTDIFRVGGVQAVGALAFGTKSIPKVDKIVGPGNIYVATAKRLLYGTVGVDMVAGPSELLVVADGDAKPAHVAADLLCEAEHDEDAQVWLVTTSASLAKNVGRLLEQQLRGLQREKIAAKSVARHSVAFVVTTMDEAIEVANQIAPEHLTLSVDQPFDYLEKIRHAGALFLGRYTPPSVADYIAGPNHVLPTGGTAKFFSALSVLDYLKVSNIVHYTKEELSKVKDHLIRFAHIEGFDAHAKSAQSRFA</sequence>
<comment type="caution">
    <text evidence="5">Lacks conserved residue(s) required for the propagation of feature annotation.</text>
</comment>
<dbReference type="Pfam" id="PF00815">
    <property type="entry name" value="Histidinol_dh"/>
    <property type="match status" value="1"/>
</dbReference>
<dbReference type="FunFam" id="3.40.50.1980:FF:000001">
    <property type="entry name" value="Histidinol dehydrogenase"/>
    <property type="match status" value="1"/>
</dbReference>
<evidence type="ECO:0000256" key="1">
    <source>
        <dbReference type="ARBA" id="ARBA00010178"/>
    </source>
</evidence>
<name>A0A1W1I587_9BACT</name>
<dbReference type="PANTHER" id="PTHR21256:SF2">
    <property type="entry name" value="HISTIDINE BIOSYNTHESIS TRIFUNCTIONAL PROTEIN"/>
    <property type="match status" value="1"/>
</dbReference>
<dbReference type="GO" id="GO:0000105">
    <property type="term" value="P:L-histidine biosynthetic process"/>
    <property type="evidence" value="ECO:0007669"/>
    <property type="project" value="UniProtKB-UniRule"/>
</dbReference>
<dbReference type="GO" id="GO:0051287">
    <property type="term" value="F:NAD binding"/>
    <property type="evidence" value="ECO:0007669"/>
    <property type="project" value="InterPro"/>
</dbReference>
<dbReference type="SUPFAM" id="SSF53720">
    <property type="entry name" value="ALDH-like"/>
    <property type="match status" value="1"/>
</dbReference>
<dbReference type="InterPro" id="IPR022695">
    <property type="entry name" value="Histidinol_DH_monofunct"/>
</dbReference>
<keyword evidence="5" id="KW-0028">Amino-acid biosynthesis</keyword>
<dbReference type="Gene3D" id="1.20.5.1300">
    <property type="match status" value="1"/>
</dbReference>
<evidence type="ECO:0000256" key="10">
    <source>
        <dbReference type="RuleBase" id="RU004175"/>
    </source>
</evidence>
<evidence type="ECO:0000256" key="7">
    <source>
        <dbReference type="PIRSR" id="PIRSR000099-1"/>
    </source>
</evidence>
<dbReference type="GO" id="GO:0004399">
    <property type="term" value="F:histidinol dehydrogenase activity"/>
    <property type="evidence" value="ECO:0007669"/>
    <property type="project" value="UniProtKB-UniRule"/>
</dbReference>
<comment type="function">
    <text evidence="5">Catalyzes the sequential NAD-dependent oxidations of L-histidinol to L-histidinaldehyde and then to L-histidine.</text>
</comment>
<dbReference type="OrthoDB" id="9805269at2"/>
<dbReference type="GO" id="GO:0005829">
    <property type="term" value="C:cytosol"/>
    <property type="evidence" value="ECO:0007669"/>
    <property type="project" value="TreeGrafter"/>
</dbReference>